<dbReference type="AlphaFoldDB" id="A0A511WYT8"/>
<dbReference type="EMBL" id="BJYD01000028">
    <property type="protein sequence ID" value="GEN54932.1"/>
    <property type="molecule type" value="Genomic_DNA"/>
</dbReference>
<evidence type="ECO:0000313" key="2">
    <source>
        <dbReference type="Proteomes" id="UP000321886"/>
    </source>
</evidence>
<keyword evidence="2" id="KW-1185">Reference proteome</keyword>
<proteinExistence type="predicted"/>
<dbReference type="Proteomes" id="UP000321886">
    <property type="component" value="Unassembled WGS sequence"/>
</dbReference>
<name>A0A511WYT8_9BACI</name>
<evidence type="ECO:0000313" key="1">
    <source>
        <dbReference type="EMBL" id="GEN54932.1"/>
    </source>
</evidence>
<sequence length="92" mass="11079">MRTKKEKMTSKEPEHETDYCTIWKRASVKIEEDRFAAIELITVKELNREEIRFAYYKLDKNGNLRLIPRPLDVTYSEFNKLIKEAKEKKIID</sequence>
<dbReference type="OrthoDB" id="2973257at2"/>
<accession>A0A511WYT8</accession>
<organism evidence="1 2">
    <name type="scientific">Halobacillus faecis</name>
    <dbReference type="NCBI Taxonomy" id="360184"/>
    <lineage>
        <taxon>Bacteria</taxon>
        <taxon>Bacillati</taxon>
        <taxon>Bacillota</taxon>
        <taxon>Bacilli</taxon>
        <taxon>Bacillales</taxon>
        <taxon>Bacillaceae</taxon>
        <taxon>Halobacillus</taxon>
    </lineage>
</organism>
<protein>
    <submittedName>
        <fullName evidence="1">Uncharacterized protein</fullName>
    </submittedName>
</protein>
<gene>
    <name evidence="1" type="ORF">HFA01_31940</name>
</gene>
<reference evidence="1 2" key="1">
    <citation type="submission" date="2019-07" db="EMBL/GenBank/DDBJ databases">
        <title>Whole genome shotgun sequence of Halobacillus faecis NBRC 103569.</title>
        <authorList>
            <person name="Hosoyama A."/>
            <person name="Uohara A."/>
            <person name="Ohji S."/>
            <person name="Ichikawa N."/>
        </authorList>
    </citation>
    <scope>NUCLEOTIDE SEQUENCE [LARGE SCALE GENOMIC DNA]</scope>
    <source>
        <strain evidence="1 2">NBRC 103569</strain>
    </source>
</reference>
<dbReference type="RefSeq" id="WP_146818023.1">
    <property type="nucleotide sequence ID" value="NZ_BJYD01000028.1"/>
</dbReference>
<comment type="caution">
    <text evidence="1">The sequence shown here is derived from an EMBL/GenBank/DDBJ whole genome shotgun (WGS) entry which is preliminary data.</text>
</comment>